<feature type="non-terminal residue" evidence="1">
    <location>
        <position position="66"/>
    </location>
</feature>
<evidence type="ECO:0000313" key="2">
    <source>
        <dbReference type="Proteomes" id="UP000499080"/>
    </source>
</evidence>
<comment type="caution">
    <text evidence="1">The sequence shown here is derived from an EMBL/GenBank/DDBJ whole genome shotgun (WGS) entry which is preliminary data.</text>
</comment>
<evidence type="ECO:0000313" key="1">
    <source>
        <dbReference type="EMBL" id="GBO29599.1"/>
    </source>
</evidence>
<keyword evidence="2" id="KW-1185">Reference proteome</keyword>
<dbReference type="Proteomes" id="UP000499080">
    <property type="component" value="Unassembled WGS sequence"/>
</dbReference>
<proteinExistence type="predicted"/>
<name>A0A4Y2VWU8_ARAVE</name>
<dbReference type="EMBL" id="BGPR01052766">
    <property type="protein sequence ID" value="GBO29599.1"/>
    <property type="molecule type" value="Genomic_DNA"/>
</dbReference>
<protein>
    <submittedName>
        <fullName evidence="1">Uncharacterized protein</fullName>
    </submittedName>
</protein>
<accession>A0A4Y2VWU8</accession>
<reference evidence="1 2" key="1">
    <citation type="journal article" date="2019" name="Sci. Rep.">
        <title>Orb-weaving spider Araneus ventricosus genome elucidates the spidroin gene catalogue.</title>
        <authorList>
            <person name="Kono N."/>
            <person name="Nakamura H."/>
            <person name="Ohtoshi R."/>
            <person name="Moran D.A.P."/>
            <person name="Shinohara A."/>
            <person name="Yoshida Y."/>
            <person name="Fujiwara M."/>
            <person name="Mori M."/>
            <person name="Tomita M."/>
            <person name="Arakawa K."/>
        </authorList>
    </citation>
    <scope>NUCLEOTIDE SEQUENCE [LARGE SCALE GENOMIC DNA]</scope>
</reference>
<sequence>MHSMAFADDIRSVPVYFIWLKYISMFFYGNEALLINQWKNVNNITCTTPMCAHTGQEVLKTLGFVE</sequence>
<gene>
    <name evidence="1" type="ORF">AVEN_215745_1</name>
</gene>
<dbReference type="AlphaFoldDB" id="A0A4Y2VWU8"/>
<organism evidence="1 2">
    <name type="scientific">Araneus ventricosus</name>
    <name type="common">Orbweaver spider</name>
    <name type="synonym">Epeira ventricosa</name>
    <dbReference type="NCBI Taxonomy" id="182803"/>
    <lineage>
        <taxon>Eukaryota</taxon>
        <taxon>Metazoa</taxon>
        <taxon>Ecdysozoa</taxon>
        <taxon>Arthropoda</taxon>
        <taxon>Chelicerata</taxon>
        <taxon>Arachnida</taxon>
        <taxon>Araneae</taxon>
        <taxon>Araneomorphae</taxon>
        <taxon>Entelegynae</taxon>
        <taxon>Araneoidea</taxon>
        <taxon>Araneidae</taxon>
        <taxon>Araneus</taxon>
    </lineage>
</organism>
<dbReference type="OrthoDB" id="66620at2759"/>